<protein>
    <recommendedName>
        <fullName evidence="8">TRAP C4-dicarboxylate transport system permease DctM subunit domain-containing protein</fullName>
    </recommendedName>
</protein>
<feature type="transmembrane region" description="Helical" evidence="7">
    <location>
        <begin position="53"/>
        <end position="73"/>
    </location>
</feature>
<evidence type="ECO:0000256" key="5">
    <source>
        <dbReference type="ARBA" id="ARBA00022989"/>
    </source>
</evidence>
<evidence type="ECO:0000256" key="7">
    <source>
        <dbReference type="SAM" id="Phobius"/>
    </source>
</evidence>
<dbReference type="PANTHER" id="PTHR33362">
    <property type="entry name" value="SIALIC ACID TRAP TRANSPORTER PERMEASE PROTEIN SIAT-RELATED"/>
    <property type="match status" value="1"/>
</dbReference>
<feature type="transmembrane region" description="Helical" evidence="7">
    <location>
        <begin position="404"/>
        <end position="426"/>
    </location>
</feature>
<proteinExistence type="predicted"/>
<comment type="caution">
    <text evidence="9">The sequence shown here is derived from an EMBL/GenBank/DDBJ whole genome shotgun (WGS) entry which is preliminary data.</text>
</comment>
<dbReference type="GeneID" id="93162520"/>
<feature type="transmembrane region" description="Helical" evidence="7">
    <location>
        <begin position="315"/>
        <end position="345"/>
    </location>
</feature>
<dbReference type="GO" id="GO:0022857">
    <property type="term" value="F:transmembrane transporter activity"/>
    <property type="evidence" value="ECO:0007669"/>
    <property type="project" value="TreeGrafter"/>
</dbReference>
<feature type="transmembrane region" description="Helical" evidence="7">
    <location>
        <begin position="277"/>
        <end position="294"/>
    </location>
</feature>
<dbReference type="AlphaFoldDB" id="A0A0J9BW10"/>
<evidence type="ECO:0000256" key="4">
    <source>
        <dbReference type="ARBA" id="ARBA00022692"/>
    </source>
</evidence>
<feature type="transmembrane region" description="Helical" evidence="7">
    <location>
        <begin position="93"/>
        <end position="122"/>
    </location>
</feature>
<evidence type="ECO:0000256" key="6">
    <source>
        <dbReference type="ARBA" id="ARBA00023136"/>
    </source>
</evidence>
<feature type="transmembrane region" description="Helical" evidence="7">
    <location>
        <begin position="170"/>
        <end position="190"/>
    </location>
</feature>
<organism evidence="9 10">
    <name type="scientific">[Clostridium] citroniae WAL-19142</name>
    <dbReference type="NCBI Taxonomy" id="742734"/>
    <lineage>
        <taxon>Bacteria</taxon>
        <taxon>Bacillati</taxon>
        <taxon>Bacillota</taxon>
        <taxon>Clostridia</taxon>
        <taxon>Lachnospirales</taxon>
        <taxon>Lachnospiraceae</taxon>
        <taxon>Enterocloster</taxon>
    </lineage>
</organism>
<dbReference type="GO" id="GO:0005886">
    <property type="term" value="C:plasma membrane"/>
    <property type="evidence" value="ECO:0007669"/>
    <property type="project" value="UniProtKB-SubCell"/>
</dbReference>
<keyword evidence="2" id="KW-1003">Cell membrane</keyword>
<dbReference type="InterPro" id="IPR004681">
    <property type="entry name" value="TRAP_DctM"/>
</dbReference>
<dbReference type="RefSeq" id="WP_048930417.1">
    <property type="nucleotide sequence ID" value="NZ_KQ235880.1"/>
</dbReference>
<keyword evidence="6 7" id="KW-0472">Membrane</keyword>
<evidence type="ECO:0000313" key="10">
    <source>
        <dbReference type="Proteomes" id="UP000037392"/>
    </source>
</evidence>
<evidence type="ECO:0000256" key="1">
    <source>
        <dbReference type="ARBA" id="ARBA00004429"/>
    </source>
</evidence>
<dbReference type="EMBL" id="ADLK01000028">
    <property type="protein sequence ID" value="KMW16963.1"/>
    <property type="molecule type" value="Genomic_DNA"/>
</dbReference>
<dbReference type="NCBIfam" id="TIGR00786">
    <property type="entry name" value="dctM"/>
    <property type="match status" value="1"/>
</dbReference>
<evidence type="ECO:0000259" key="8">
    <source>
        <dbReference type="Pfam" id="PF06808"/>
    </source>
</evidence>
<comment type="subcellular location">
    <subcellularLocation>
        <location evidence="1">Cell inner membrane</location>
        <topology evidence="1">Multi-pass membrane protein</topology>
    </subcellularLocation>
</comment>
<gene>
    <name evidence="9" type="ORF">HMPREF9470_03616</name>
</gene>
<accession>A0A0J9BW10</accession>
<dbReference type="Proteomes" id="UP000037392">
    <property type="component" value="Unassembled WGS sequence"/>
</dbReference>
<keyword evidence="3" id="KW-0997">Cell inner membrane</keyword>
<dbReference type="PANTHER" id="PTHR33362:SF2">
    <property type="entry name" value="TRAP TRANSPORTER LARGE PERMEASE PROTEIN"/>
    <property type="match status" value="1"/>
</dbReference>
<feature type="transmembrane region" description="Helical" evidence="7">
    <location>
        <begin position="224"/>
        <end position="257"/>
    </location>
</feature>
<feature type="domain" description="TRAP C4-dicarboxylate transport system permease DctM subunit" evidence="8">
    <location>
        <begin position="7"/>
        <end position="417"/>
    </location>
</feature>
<dbReference type="PATRIC" id="fig|742734.4.peg.3881"/>
<feature type="transmembrane region" description="Helical" evidence="7">
    <location>
        <begin position="6"/>
        <end position="32"/>
    </location>
</feature>
<keyword evidence="5 7" id="KW-1133">Transmembrane helix</keyword>
<dbReference type="Pfam" id="PF06808">
    <property type="entry name" value="DctM"/>
    <property type="match status" value="1"/>
</dbReference>
<sequence>MNIAVMFLIFLLLMVIGMPIAYSLGLSSLAYLISNGQPLTLIPQKMTVSLESFLFVALPLFILCGEIMNTGGLTRKLVNVARAVVGRFKGGLAYVNVVVSMLFGGVQGLATADTVAIGSVLIPAMTEEGYRKDFSVAITVASSTIGAIIPPSLLFVIYGSVTGVSIGKMFMGGLIPGILLGLGQMVYVFYLGKSRKYKDYIPVGEKLPWKTCLKYLIEGIPTMILPLIIIGGIVGGVVTAAESAVLAVVYAIILGLASRELKLRDLPGIFWKSAKTVGSVMIILSASTIFAYILTQEKVPQMVVNILLNITDNRIILLLIINVFLLFVGTFMDSTPAVTILAPILLPVLTQMGMNPVHIGVFMCFNLIMGLITPPVGSCLYLASGISHMSVEKISKAMLPLYGVNFLILMLVTYIPTLSLLIPSMLGMG</sequence>
<evidence type="ECO:0000313" key="9">
    <source>
        <dbReference type="EMBL" id="KMW16963.1"/>
    </source>
</evidence>
<dbReference type="PIRSF" id="PIRSF006066">
    <property type="entry name" value="HI0050"/>
    <property type="match status" value="1"/>
</dbReference>
<keyword evidence="4 7" id="KW-0812">Transmembrane</keyword>
<evidence type="ECO:0000256" key="3">
    <source>
        <dbReference type="ARBA" id="ARBA00022519"/>
    </source>
</evidence>
<evidence type="ECO:0000256" key="2">
    <source>
        <dbReference type="ARBA" id="ARBA00022475"/>
    </source>
</evidence>
<feature type="transmembrane region" description="Helical" evidence="7">
    <location>
        <begin position="357"/>
        <end position="383"/>
    </location>
</feature>
<feature type="transmembrane region" description="Helical" evidence="7">
    <location>
        <begin position="134"/>
        <end position="158"/>
    </location>
</feature>
<dbReference type="OrthoDB" id="9785600at2"/>
<name>A0A0J9BW10_9FIRM</name>
<dbReference type="InterPro" id="IPR010656">
    <property type="entry name" value="DctM"/>
</dbReference>
<reference evidence="9 10" key="1">
    <citation type="submission" date="2011-04" db="EMBL/GenBank/DDBJ databases">
        <title>The Genome Sequence of Clostridium citroniae WAL-19142.</title>
        <authorList>
            <consortium name="The Broad Institute Genome Sequencing Platform"/>
            <person name="Earl A."/>
            <person name="Ward D."/>
            <person name="Feldgarden M."/>
            <person name="Gevers D."/>
            <person name="Warren Y.A."/>
            <person name="Tyrrell K.L."/>
            <person name="Citron D.M."/>
            <person name="Goldstein E.J."/>
            <person name="Daigneault M."/>
            <person name="Allen-Vercoe E."/>
            <person name="Young S.K."/>
            <person name="Zeng Q."/>
            <person name="Gargeya S."/>
            <person name="Fitzgerald M."/>
            <person name="Haas B."/>
            <person name="Abouelleil A."/>
            <person name="Alvarado L."/>
            <person name="Arachchi H.M."/>
            <person name="Berlin A."/>
            <person name="Brown A."/>
            <person name="Chapman S.B."/>
            <person name="Chen Z."/>
            <person name="Dunbar C."/>
            <person name="Freedman E."/>
            <person name="Gearin G."/>
            <person name="Gellesch M."/>
            <person name="Goldberg J."/>
            <person name="Griggs A."/>
            <person name="Gujja S."/>
            <person name="Heilman E.R."/>
            <person name="Heiman D."/>
            <person name="Howarth C."/>
            <person name="Larson L."/>
            <person name="Lui A."/>
            <person name="MacDonald P.J."/>
            <person name="Mehta T."/>
            <person name="Montmayeur A."/>
            <person name="Murphy C."/>
            <person name="Neiman D."/>
            <person name="Pearson M."/>
            <person name="Priest M."/>
            <person name="Roberts A."/>
            <person name="Saif S."/>
            <person name="Shea T."/>
            <person name="Shenoy N."/>
            <person name="Sisk P."/>
            <person name="Stolte C."/>
            <person name="Sykes S."/>
            <person name="White J."/>
            <person name="Yandava C."/>
            <person name="Wortman J."/>
            <person name="Nusbaum C."/>
            <person name="Birren B."/>
        </authorList>
    </citation>
    <scope>NUCLEOTIDE SEQUENCE [LARGE SCALE GENOMIC DNA]</scope>
    <source>
        <strain evidence="9 10">WAL-19142</strain>
    </source>
</reference>